<dbReference type="RefSeq" id="WP_052536733.1">
    <property type="nucleotide sequence ID" value="NZ_CP014958.1"/>
</dbReference>
<reference evidence="1 2" key="1">
    <citation type="submission" date="2015-03" db="EMBL/GenBank/DDBJ databases">
        <authorList>
            <consortium name="Pathogen Informatics"/>
            <person name="Murphy D."/>
        </authorList>
    </citation>
    <scope>NUCLEOTIDE SEQUENCE [LARGE SCALE GENOMIC DNA]</scope>
    <source>
        <strain evidence="1 2">PAP036</strain>
    </source>
</reference>
<protein>
    <submittedName>
        <fullName evidence="1">Uncharacterized protein</fullName>
    </submittedName>
</protein>
<sequence>MTEAAVEDLDVIEARVYRRYAETVAASIPGMPDFSNWLDTLSPPTKYTVDTALVCPGTVTEVPQFPPERWITYPARRRVSLMLADEMLNRINDGNTAHDWLTMAGILLTFGGRSREA</sequence>
<accession>A0AB33TB45</accession>
<dbReference type="Proteomes" id="UP000038487">
    <property type="component" value="Unassembled WGS sequence"/>
</dbReference>
<dbReference type="AlphaFoldDB" id="A0AB33TB45"/>
<gene>
    <name evidence="1" type="ORF">ERS075527_05085</name>
</gene>
<proteinExistence type="predicted"/>
<dbReference type="EMBL" id="CSUW01000016">
    <property type="protein sequence ID" value="CPT66908.1"/>
    <property type="molecule type" value="Genomic_DNA"/>
</dbReference>
<evidence type="ECO:0000313" key="1">
    <source>
        <dbReference type="EMBL" id="CPT66908.1"/>
    </source>
</evidence>
<organism evidence="1 2">
    <name type="scientific">Mycobacteroides abscessus</name>
    <dbReference type="NCBI Taxonomy" id="36809"/>
    <lineage>
        <taxon>Bacteria</taxon>
        <taxon>Bacillati</taxon>
        <taxon>Actinomycetota</taxon>
        <taxon>Actinomycetes</taxon>
        <taxon>Mycobacteriales</taxon>
        <taxon>Mycobacteriaceae</taxon>
        <taxon>Mycobacteroides</taxon>
    </lineage>
</organism>
<comment type="caution">
    <text evidence="1">The sequence shown here is derived from an EMBL/GenBank/DDBJ whole genome shotgun (WGS) entry which is preliminary data.</text>
</comment>
<name>A0AB33TB45_9MYCO</name>
<evidence type="ECO:0000313" key="2">
    <source>
        <dbReference type="Proteomes" id="UP000038487"/>
    </source>
</evidence>